<feature type="compositionally biased region" description="Basic and acidic residues" evidence="1">
    <location>
        <begin position="7"/>
        <end position="16"/>
    </location>
</feature>
<feature type="compositionally biased region" description="Polar residues" evidence="1">
    <location>
        <begin position="17"/>
        <end position="26"/>
    </location>
</feature>
<evidence type="ECO:0000313" key="3">
    <source>
        <dbReference type="Proteomes" id="UP001642482"/>
    </source>
</evidence>
<accession>A0ABP0C016</accession>
<dbReference type="EMBL" id="CAWUHD010000059">
    <property type="protein sequence ID" value="CAK7225325.1"/>
    <property type="molecule type" value="Genomic_DNA"/>
</dbReference>
<evidence type="ECO:0000256" key="1">
    <source>
        <dbReference type="SAM" id="MobiDB-lite"/>
    </source>
</evidence>
<evidence type="ECO:0008006" key="4">
    <source>
        <dbReference type="Google" id="ProtNLM"/>
    </source>
</evidence>
<organism evidence="2 3">
    <name type="scientific">Sporothrix eucalyptigena</name>
    <dbReference type="NCBI Taxonomy" id="1812306"/>
    <lineage>
        <taxon>Eukaryota</taxon>
        <taxon>Fungi</taxon>
        <taxon>Dikarya</taxon>
        <taxon>Ascomycota</taxon>
        <taxon>Pezizomycotina</taxon>
        <taxon>Sordariomycetes</taxon>
        <taxon>Sordariomycetidae</taxon>
        <taxon>Ophiostomatales</taxon>
        <taxon>Ophiostomataceae</taxon>
        <taxon>Sporothrix</taxon>
    </lineage>
</organism>
<feature type="region of interest" description="Disordered" evidence="1">
    <location>
        <begin position="482"/>
        <end position="507"/>
    </location>
</feature>
<gene>
    <name evidence="2" type="ORF">SEUCBS140593_005866</name>
</gene>
<name>A0ABP0C016_9PEZI</name>
<reference evidence="2 3" key="1">
    <citation type="submission" date="2024-01" db="EMBL/GenBank/DDBJ databases">
        <authorList>
            <person name="Allen C."/>
            <person name="Tagirdzhanova G."/>
        </authorList>
    </citation>
    <scope>NUCLEOTIDE SEQUENCE [LARGE SCALE GENOMIC DNA]</scope>
</reference>
<sequence length="507" mass="55267">MATLHVDSSDGDDRYSNNHNNTNDTQPVVYEIVRGTLLHLLSNSLVLSHTTPYLSAHDVLRLAATSKTFRRLLYGNPDVFRYLDLSRLHSAVQLGDDYGAAVIEPIDRGGQTWRNEQIDENLTEDEFYSGPLRGAFRALSRPGVFAGGLGGQWLSGVHTLILNNVSVTAELVHEILRGPEYNVRILALRNAKHCNEVQLRHILRTVCRPSRPEGTPKLRGLYVFGGGRSGETGWGDNALGGYQQQHASSAGCNKYGDNPNGDELWYRSRGRVLSRNTASSEWATTLMACRGVIAFDGVLCNGPRHANSPAFGKIPGLMSGGGLGSGATSGRISPNHRPPTSPPHTTFAMAHLALDGCAGCGGAPEGWTTWGDPTPVRPGEEGDPLLSQFPMLWPPPLLSSNVRVAMCPEGESVHPNRFSHNYSHSHDQSHNDTGKTPSRFIARCEWCAYGRLCALCHRWWCESCMPDQENAVPWTYMPASATTGGGSSSSISHKVRTKDGKCSNCRR</sequence>
<feature type="region of interest" description="Disordered" evidence="1">
    <location>
        <begin position="1"/>
        <end position="26"/>
    </location>
</feature>
<evidence type="ECO:0000313" key="2">
    <source>
        <dbReference type="EMBL" id="CAK7225325.1"/>
    </source>
</evidence>
<proteinExistence type="predicted"/>
<dbReference type="Proteomes" id="UP001642482">
    <property type="component" value="Unassembled WGS sequence"/>
</dbReference>
<protein>
    <recommendedName>
        <fullName evidence="4">Ubiquitin fusion degradation protein</fullName>
    </recommendedName>
</protein>
<keyword evidence="3" id="KW-1185">Reference proteome</keyword>
<comment type="caution">
    <text evidence="2">The sequence shown here is derived from an EMBL/GenBank/DDBJ whole genome shotgun (WGS) entry which is preliminary data.</text>
</comment>